<dbReference type="AlphaFoldDB" id="A0A150GKJ6"/>
<evidence type="ECO:0000313" key="1">
    <source>
        <dbReference type="EMBL" id="KXZ50343.1"/>
    </source>
</evidence>
<name>A0A150GKJ6_GONPE</name>
<protein>
    <submittedName>
        <fullName evidence="1">Uncharacterized protein</fullName>
    </submittedName>
</protein>
<gene>
    <name evidence="1" type="ORF">GPECTOR_17g984</name>
</gene>
<evidence type="ECO:0000313" key="2">
    <source>
        <dbReference type="Proteomes" id="UP000075714"/>
    </source>
</evidence>
<dbReference type="OrthoDB" id="532241at2759"/>
<comment type="caution">
    <text evidence="1">The sequence shown here is derived from an EMBL/GenBank/DDBJ whole genome shotgun (WGS) entry which is preliminary data.</text>
</comment>
<organism evidence="1 2">
    <name type="scientific">Gonium pectorale</name>
    <name type="common">Green alga</name>
    <dbReference type="NCBI Taxonomy" id="33097"/>
    <lineage>
        <taxon>Eukaryota</taxon>
        <taxon>Viridiplantae</taxon>
        <taxon>Chlorophyta</taxon>
        <taxon>core chlorophytes</taxon>
        <taxon>Chlorophyceae</taxon>
        <taxon>CS clade</taxon>
        <taxon>Chlamydomonadales</taxon>
        <taxon>Volvocaceae</taxon>
        <taxon>Gonium</taxon>
    </lineage>
</organism>
<accession>A0A150GKJ6</accession>
<dbReference type="EMBL" id="LSYV01000018">
    <property type="protein sequence ID" value="KXZ50343.1"/>
    <property type="molecule type" value="Genomic_DNA"/>
</dbReference>
<reference evidence="2" key="1">
    <citation type="journal article" date="2016" name="Nat. Commun.">
        <title>The Gonium pectorale genome demonstrates co-option of cell cycle regulation during the evolution of multicellularity.</title>
        <authorList>
            <person name="Hanschen E.R."/>
            <person name="Marriage T.N."/>
            <person name="Ferris P.J."/>
            <person name="Hamaji T."/>
            <person name="Toyoda A."/>
            <person name="Fujiyama A."/>
            <person name="Neme R."/>
            <person name="Noguchi H."/>
            <person name="Minakuchi Y."/>
            <person name="Suzuki M."/>
            <person name="Kawai-Toyooka H."/>
            <person name="Smith D.R."/>
            <person name="Sparks H."/>
            <person name="Anderson J."/>
            <person name="Bakaric R."/>
            <person name="Luria V."/>
            <person name="Karger A."/>
            <person name="Kirschner M.W."/>
            <person name="Durand P.M."/>
            <person name="Michod R.E."/>
            <person name="Nozaki H."/>
            <person name="Olson B.J."/>
        </authorList>
    </citation>
    <scope>NUCLEOTIDE SEQUENCE [LARGE SCALE GENOMIC DNA]</scope>
    <source>
        <strain evidence="2">NIES-2863</strain>
    </source>
</reference>
<sequence>MPAFASGVLYKGSFCTPILGVWTKVDIKIKNNYEVVATFMCQGAMYTFHMMKWAKTCGTVQAATSSFDYFANLLMAKFSERSDFGTKTVEMVDGAEVTITRRTPEQILNVIKYATMEVFTCTECIIQKYRRSVLDYAVFHRARGKHNTYEQYIHLVACHCLTHSNFHAPNVDYPLVDFCIDEQVFRPDALTGMVAVPESAVQEEE</sequence>
<proteinExistence type="predicted"/>
<keyword evidence="2" id="KW-1185">Reference proteome</keyword>
<dbReference type="Proteomes" id="UP000075714">
    <property type="component" value="Unassembled WGS sequence"/>
</dbReference>